<protein>
    <submittedName>
        <fullName evidence="1">Uncharacterized protein</fullName>
    </submittedName>
</protein>
<name>A0A248KGT8_9ENTR</name>
<sequence>MKITGTAQAEFLALPTHSKAKVIHAIDRFLLGDGFSTLVRVDNNLTGIQTEGAGIQRVIFIRRTVEGEVILGVAMKKKKRFNQNDALAFLADRLALSKPANHECWKNFRKKALTVTAVKSGFENEVLKETLQQTLMKWRNFSGLTRQQLANKMGCLTNIYVV</sequence>
<organism evidence="1 2">
    <name type="scientific">Kluyvera genomosp. 3</name>
    <dbReference type="NCBI Taxonomy" id="2774055"/>
    <lineage>
        <taxon>Bacteria</taxon>
        <taxon>Pseudomonadati</taxon>
        <taxon>Pseudomonadota</taxon>
        <taxon>Gammaproteobacteria</taxon>
        <taxon>Enterobacterales</taxon>
        <taxon>Enterobacteriaceae</taxon>
        <taxon>Kluyvera</taxon>
    </lineage>
</organism>
<evidence type="ECO:0000313" key="2">
    <source>
        <dbReference type="Proteomes" id="UP000197098"/>
    </source>
</evidence>
<dbReference type="AlphaFoldDB" id="A0A248KGT8"/>
<evidence type="ECO:0000313" key="1">
    <source>
        <dbReference type="EMBL" id="ASG63073.1"/>
    </source>
</evidence>
<accession>A0A248KGT8</accession>
<reference evidence="1 2" key="1">
    <citation type="submission" date="2017-06" db="EMBL/GenBank/DDBJ databases">
        <title>Origin of plasmid-mediated fosfomycin resistance gene fosA3.</title>
        <authorList>
            <person name="Ito R."/>
            <person name="Pacey M.P."/>
            <person name="Doi Y."/>
        </authorList>
    </citation>
    <scope>NUCLEOTIDE SEQUENCE [LARGE SCALE GENOMIC DNA]</scope>
    <source>
        <strain evidence="1 2">YDC799</strain>
    </source>
</reference>
<dbReference type="EMBL" id="CP022114">
    <property type="protein sequence ID" value="ASG63073.1"/>
    <property type="molecule type" value="Genomic_DNA"/>
</dbReference>
<proteinExistence type="predicted"/>
<gene>
    <name evidence="1" type="ORF">CEW81_07890</name>
</gene>
<dbReference type="Proteomes" id="UP000197098">
    <property type="component" value="Chromosome"/>
</dbReference>